<name>A0A1H3XBD1_9BACT</name>
<dbReference type="Gene3D" id="3.20.20.80">
    <property type="entry name" value="Glycosidases"/>
    <property type="match status" value="2"/>
</dbReference>
<dbReference type="UniPathway" id="UPA00164"/>
<comment type="function">
    <text evidence="2 8">Synthesizes alpha-1,4-glucan chains using ADP-glucose.</text>
</comment>
<dbReference type="OrthoDB" id="9808590at2"/>
<evidence type="ECO:0000256" key="5">
    <source>
        <dbReference type="ARBA" id="ARBA00022676"/>
    </source>
</evidence>
<gene>
    <name evidence="8" type="primary">glgA</name>
    <name evidence="10" type="ORF">SAMN05660420_00903</name>
</gene>
<sequence>MTANFLQRYYPLGLQCGRNAWDGARLTPQFSQTPRPQWTYFRHLLADHLRTVATSPFTAAEMELWATLNEVLRYVASDFLNRRGFRLQNNQISLADKTLQVANVDHLLQQYLQLFPVPEIELKQIDSARLISLLEETQQTRELFLELVLLYVQSQNVALQPARTLFATEEQRLNDVSRYRQQLEFIDQEIPETTDTFSSRPQTLLARLLESIRQGKTLQQQLTLLRQIWGAILPKTLLDRISTAFEQYEQEGFQPGFPGKPETIALNPAVSMDEEYADFTIDHDWMSRTVLLAKSTYVWLVQLSQKYQRSIQRLDQIPDQELDQLTDDGFTSLWLIGIWERSKASLKVKNLSGQRQVAASAYAIDDYRVAADLGGDSALEDLRHRCRQRGLDLACDVVTNHTGIESALLREHPDWFIQLPHPPYPSYRFTGVDLSEDPTYAMQIEDGYFDHSEAAVVCRYQNRQTGEVRFIYHGNDGTHLPWNDTAQLNYLLPEVREAMIRLIIEVAKRFRIIRFDAAMTLAKKHFQRLWFPLPGGGSGVPSRTDYAMSQEEFNRHFPVEFWRELVDRIRVEAPDTLLVAEAFWLMEGYFVRTLGMHRVYNSAFMNMLKNEENGKYRETLKNILAFDPAILQRFVNFMSNPDEEPAVEQFGDGDKYFCVATMLATMPGLPMFGHGQVEGLHEKYGMEYQAPRWQEQANQQLIERHEQQIFPLLRKRSLFSGAEMFQLYDFSSTYGVEEDVLAYSNRLANNTVLVLCNNSQKQISGKIGPAVPMADKNGVSFLHACGIDADQDFVLMTNISGGLQCLQPAEQLRSGGNFHLQPYSHRVLTHFNSLSDQDGRWQMIWERYGDSERRNLLLDHDAILIESSWDLAHALLEQSFSNRTHSKFEQLIERLFACYQADRVTLMPAEYLLEIIVQVLFPGSMLQKADFLELATLLQRSHPMDDRQLFQQLDRFFNQQSFRTLLSCHYYDHVDWLAEEKLTDFCLMMLQFEIFNCRSIAKHDLPAAQARILQLLKQLKRLTRLAKQVGYQVDALLQQLETEKITAKVIPVTKDQGMKILFVASEATPFAKTGGLADVVGSLPRALRQLGHDVQVVIPYYRETARVKVPQVKQNKSIEITFHNRAFRGSLKQAVYDGVPYWFIDTPELFDREGLYGTAAGDYEDNSLRFGFFSKAILEMAKVLDFKPDIIHIHDWQSSLIPALLKTSYSQQEFYAHTRTLLTIHNLGYQGMCATDTLMKLELPPELGSSSALEYYGRLSILKGGINFVDLINTVSPTYCQEIQIPGQGQGFDGLLRDRREDLSGIINGLDQRVWNPETDHHLSHHYAAKNLRGKGFCKSSLQKELNLTTRKDAPIIAVISRLDQQKGIDLIEAIWEQLLDRDVQFVLLGSGSQPQMQFWQEQQGRYPGQVSINLTFDETLSHRIYAAADLLLVPSRYEPCGLTQMIALTYGALPIVRRTGGLADTVIDVNEKPKSGYGFVFERSDPSELLHAIDRALELYANQKGWRSIVKRGMSQDFSWGHSAQRYQALYQDMQAKQAENKVLEDKPVSPKT</sequence>
<dbReference type="CDD" id="cd03791">
    <property type="entry name" value="GT5_Glycogen_synthase_DULL1-like"/>
    <property type="match status" value="1"/>
</dbReference>
<dbReference type="SUPFAM" id="SSF51445">
    <property type="entry name" value="(Trans)glycosidases"/>
    <property type="match status" value="1"/>
</dbReference>
<dbReference type="NCBIfam" id="NF001899">
    <property type="entry name" value="PRK00654.1-2"/>
    <property type="match status" value="1"/>
</dbReference>
<protein>
    <recommendedName>
        <fullName evidence="8">Glycogen synthase</fullName>
        <ecNumber evidence="8">2.4.1.21</ecNumber>
    </recommendedName>
    <alternativeName>
        <fullName evidence="8">Starch [bacterial glycogen] synthase</fullName>
    </alternativeName>
</protein>
<evidence type="ECO:0000256" key="1">
    <source>
        <dbReference type="ARBA" id="ARBA00001478"/>
    </source>
</evidence>
<evidence type="ECO:0000256" key="3">
    <source>
        <dbReference type="ARBA" id="ARBA00004964"/>
    </source>
</evidence>
<dbReference type="EC" id="2.4.1.21" evidence="8"/>
<dbReference type="Pfam" id="PF08323">
    <property type="entry name" value="Glyco_transf_5"/>
    <property type="match status" value="1"/>
</dbReference>
<dbReference type="SMART" id="SM00642">
    <property type="entry name" value="Aamy"/>
    <property type="match status" value="1"/>
</dbReference>
<dbReference type="InterPro" id="IPR013534">
    <property type="entry name" value="Starch_synth_cat_dom"/>
</dbReference>
<dbReference type="Pfam" id="PF00128">
    <property type="entry name" value="Alpha-amylase"/>
    <property type="match status" value="1"/>
</dbReference>
<dbReference type="GO" id="GO:0004373">
    <property type="term" value="F:alpha-1,4-glucan glucosyltransferase (UDP-glucose donor) activity"/>
    <property type="evidence" value="ECO:0007669"/>
    <property type="project" value="InterPro"/>
</dbReference>
<dbReference type="GO" id="GO:0005978">
    <property type="term" value="P:glycogen biosynthetic process"/>
    <property type="evidence" value="ECO:0007669"/>
    <property type="project" value="UniProtKB-UniRule"/>
</dbReference>
<keyword evidence="7 8" id="KW-0320">Glycogen biosynthesis</keyword>
<evidence type="ECO:0000313" key="10">
    <source>
        <dbReference type="EMBL" id="SDZ96706.1"/>
    </source>
</evidence>
<keyword evidence="5 8" id="KW-0328">Glycosyltransferase</keyword>
<dbReference type="RefSeq" id="WP_092345143.1">
    <property type="nucleotide sequence ID" value="NZ_FNQN01000002.1"/>
</dbReference>
<keyword evidence="6 8" id="KW-0808">Transferase</keyword>
<evidence type="ECO:0000259" key="9">
    <source>
        <dbReference type="SMART" id="SM00642"/>
    </source>
</evidence>
<dbReference type="InterPro" id="IPR017853">
    <property type="entry name" value="GH"/>
</dbReference>
<dbReference type="PANTHER" id="PTHR45825">
    <property type="entry name" value="GRANULE-BOUND STARCH SYNTHASE 1, CHLOROPLASTIC/AMYLOPLASTIC"/>
    <property type="match status" value="1"/>
</dbReference>
<keyword evidence="11" id="KW-1185">Reference proteome</keyword>
<dbReference type="InterPro" id="IPR001296">
    <property type="entry name" value="Glyco_trans_1"/>
</dbReference>
<dbReference type="NCBIfam" id="TIGR02095">
    <property type="entry name" value="glgA"/>
    <property type="match status" value="1"/>
</dbReference>
<feature type="domain" description="Glycosyl hydrolase family 13 catalytic" evidence="9">
    <location>
        <begin position="295"/>
        <end position="704"/>
    </location>
</feature>
<dbReference type="STRING" id="37625.SAMN05660420_00903"/>
<evidence type="ECO:0000256" key="6">
    <source>
        <dbReference type="ARBA" id="ARBA00022679"/>
    </source>
</evidence>
<comment type="pathway">
    <text evidence="3 8">Glycan biosynthesis; glycogen biosynthesis.</text>
</comment>
<reference evidence="10 11" key="1">
    <citation type="submission" date="2016-10" db="EMBL/GenBank/DDBJ databases">
        <authorList>
            <person name="de Groot N.N."/>
        </authorList>
    </citation>
    <scope>NUCLEOTIDE SEQUENCE [LARGE SCALE GENOMIC DNA]</scope>
    <source>
        <strain evidence="10 11">DSM 7343</strain>
    </source>
</reference>
<proteinExistence type="inferred from homology"/>
<comment type="similarity">
    <text evidence="4 8">Belongs to the glycosyltransferase 1 family. Bacterial/plant glycogen synthase subfamily.</text>
</comment>
<evidence type="ECO:0000256" key="4">
    <source>
        <dbReference type="ARBA" id="ARBA00010281"/>
    </source>
</evidence>
<dbReference type="GO" id="GO:0009011">
    <property type="term" value="F:alpha-1,4-glucan glucosyltransferase (ADP-glucose donor) activity"/>
    <property type="evidence" value="ECO:0007669"/>
    <property type="project" value="UniProtKB-UniRule"/>
</dbReference>
<evidence type="ECO:0000256" key="2">
    <source>
        <dbReference type="ARBA" id="ARBA00002764"/>
    </source>
</evidence>
<evidence type="ECO:0000256" key="7">
    <source>
        <dbReference type="ARBA" id="ARBA00023056"/>
    </source>
</evidence>
<organism evidence="10 11">
    <name type="scientific">Desulfuromusa kysingii</name>
    <dbReference type="NCBI Taxonomy" id="37625"/>
    <lineage>
        <taxon>Bacteria</taxon>
        <taxon>Pseudomonadati</taxon>
        <taxon>Thermodesulfobacteriota</taxon>
        <taxon>Desulfuromonadia</taxon>
        <taxon>Desulfuromonadales</taxon>
        <taxon>Geopsychrobacteraceae</taxon>
        <taxon>Desulfuromusa</taxon>
    </lineage>
</organism>
<dbReference type="Pfam" id="PF00534">
    <property type="entry name" value="Glycos_transf_1"/>
    <property type="match status" value="1"/>
</dbReference>
<accession>A0A1H3XBD1</accession>
<dbReference type="InterPro" id="IPR006047">
    <property type="entry name" value="GH13_cat_dom"/>
</dbReference>
<evidence type="ECO:0000256" key="8">
    <source>
        <dbReference type="HAMAP-Rule" id="MF_00484"/>
    </source>
</evidence>
<dbReference type="InterPro" id="IPR011835">
    <property type="entry name" value="GS/SS"/>
</dbReference>
<dbReference type="HAMAP" id="MF_00484">
    <property type="entry name" value="Glycogen_synth"/>
    <property type="match status" value="1"/>
</dbReference>
<dbReference type="SUPFAM" id="SSF53756">
    <property type="entry name" value="UDP-Glycosyltransferase/glycogen phosphorylase"/>
    <property type="match status" value="1"/>
</dbReference>
<evidence type="ECO:0000313" key="11">
    <source>
        <dbReference type="Proteomes" id="UP000199409"/>
    </source>
</evidence>
<feature type="binding site" evidence="8">
    <location>
        <position position="1072"/>
    </location>
    <ligand>
        <name>ADP-alpha-D-glucose</name>
        <dbReference type="ChEBI" id="CHEBI:57498"/>
    </ligand>
</feature>
<dbReference type="PANTHER" id="PTHR45825:SF11">
    <property type="entry name" value="ALPHA AMYLASE DOMAIN-CONTAINING PROTEIN"/>
    <property type="match status" value="1"/>
</dbReference>
<comment type="catalytic activity">
    <reaction evidence="1 8">
        <text>[(1-&gt;4)-alpha-D-glucosyl](n) + ADP-alpha-D-glucose = [(1-&gt;4)-alpha-D-glucosyl](n+1) + ADP + H(+)</text>
        <dbReference type="Rhea" id="RHEA:18189"/>
        <dbReference type="Rhea" id="RHEA-COMP:9584"/>
        <dbReference type="Rhea" id="RHEA-COMP:9587"/>
        <dbReference type="ChEBI" id="CHEBI:15378"/>
        <dbReference type="ChEBI" id="CHEBI:15444"/>
        <dbReference type="ChEBI" id="CHEBI:57498"/>
        <dbReference type="ChEBI" id="CHEBI:456216"/>
        <dbReference type="EC" id="2.4.1.21"/>
    </reaction>
</comment>
<dbReference type="EMBL" id="FNQN01000002">
    <property type="protein sequence ID" value="SDZ96706.1"/>
    <property type="molecule type" value="Genomic_DNA"/>
</dbReference>
<dbReference type="Proteomes" id="UP000199409">
    <property type="component" value="Unassembled WGS sequence"/>
</dbReference>
<dbReference type="Gene3D" id="3.40.50.2000">
    <property type="entry name" value="Glycogen Phosphorylase B"/>
    <property type="match status" value="2"/>
</dbReference>